<name>A0A174BHT9_9BACE</name>
<reference evidence="10" key="2">
    <citation type="submission" date="2017-04" db="EMBL/GenBank/DDBJ databases">
        <title>Function of individual gut microbiota members based on whole genome sequencing of pure cultures obtained from chicken caecum.</title>
        <authorList>
            <person name="Medvecky M."/>
            <person name="Cejkova D."/>
            <person name="Polansky O."/>
            <person name="Karasova D."/>
            <person name="Kubasova T."/>
            <person name="Cizek A."/>
            <person name="Rychlik I."/>
        </authorList>
    </citation>
    <scope>NUCLEOTIDE SEQUENCE [LARGE SCALE GENOMIC DNA]</scope>
    <source>
        <strain evidence="10">An109</strain>
    </source>
</reference>
<accession>A0A174BHT9</accession>
<dbReference type="EMBL" id="FOUM01000005">
    <property type="protein sequence ID" value="SFM45498.1"/>
    <property type="molecule type" value="Genomic_DNA"/>
</dbReference>
<evidence type="ECO:0000313" key="1">
    <source>
        <dbReference type="EMBL" id="KAB6083333.1"/>
    </source>
</evidence>
<evidence type="ECO:0000313" key="9">
    <source>
        <dbReference type="Proteomes" id="UP000183766"/>
    </source>
</evidence>
<dbReference type="AlphaFoldDB" id="A0A174BHT9"/>
<proteinExistence type="predicted"/>
<dbReference type="EMBL" id="NFLW01000022">
    <property type="protein sequence ID" value="OUQ67688.1"/>
    <property type="molecule type" value="Genomic_DNA"/>
</dbReference>
<evidence type="ECO:0000313" key="8">
    <source>
        <dbReference type="Proteomes" id="UP000183040"/>
    </source>
</evidence>
<reference evidence="13 14" key="5">
    <citation type="journal article" date="2019" name="Nat. Med.">
        <title>A library of human gut bacterial isolates paired with longitudinal multiomics data enables mechanistic microbiome research.</title>
        <authorList>
            <person name="Poyet M."/>
            <person name="Groussin M."/>
            <person name="Gibbons S.M."/>
            <person name="Avila-Pacheco J."/>
            <person name="Jiang X."/>
            <person name="Kearney S.M."/>
            <person name="Perrotta A.R."/>
            <person name="Berdy B."/>
            <person name="Zhao S."/>
            <person name="Lieberman T.D."/>
            <person name="Swanson P.K."/>
            <person name="Smith M."/>
            <person name="Roesemann S."/>
            <person name="Alexander J.E."/>
            <person name="Rich S.A."/>
            <person name="Livny J."/>
            <person name="Vlamakis H."/>
            <person name="Clish C."/>
            <person name="Bullock K."/>
            <person name="Deik A."/>
            <person name="Scott J."/>
            <person name="Pierce K.A."/>
            <person name="Xavier R.J."/>
            <person name="Alm E.J."/>
        </authorList>
    </citation>
    <scope>NUCLEOTIDE SEQUENCE [LARGE SCALE GENOMIC DNA]</scope>
    <source>
        <strain evidence="2 13">BIOML-A58</strain>
        <strain evidence="1 14">BIOML-A73</strain>
    </source>
</reference>
<evidence type="ECO:0000313" key="4">
    <source>
        <dbReference type="EMBL" id="RGK60917.1"/>
    </source>
</evidence>
<dbReference type="EMBL" id="QSQU01000020">
    <property type="protein sequence ID" value="RGK60917.1"/>
    <property type="molecule type" value="Genomic_DNA"/>
</dbReference>
<evidence type="ECO:0000313" key="7">
    <source>
        <dbReference type="EMBL" id="SFM45498.1"/>
    </source>
</evidence>
<dbReference type="Proteomes" id="UP000474077">
    <property type="component" value="Unassembled WGS sequence"/>
</dbReference>
<dbReference type="EMBL" id="FNRP01000005">
    <property type="protein sequence ID" value="SEA37752.1"/>
    <property type="molecule type" value="Genomic_DNA"/>
</dbReference>
<evidence type="ECO:0000313" key="11">
    <source>
        <dbReference type="Proteomes" id="UP000261210"/>
    </source>
</evidence>
<evidence type="ECO:0000313" key="14">
    <source>
        <dbReference type="Proteomes" id="UP000474077"/>
    </source>
</evidence>
<evidence type="ECO:0000313" key="3">
    <source>
        <dbReference type="EMBL" id="OUQ67688.1"/>
    </source>
</evidence>
<organism evidence="3 10">
    <name type="scientific">Bacteroides xylanisolvens</name>
    <dbReference type="NCBI Taxonomy" id="371601"/>
    <lineage>
        <taxon>Bacteria</taxon>
        <taxon>Pseudomonadati</taxon>
        <taxon>Bacteroidota</taxon>
        <taxon>Bacteroidia</taxon>
        <taxon>Bacteroidales</taxon>
        <taxon>Bacteroidaceae</taxon>
        <taxon>Bacteroides</taxon>
    </lineage>
</organism>
<evidence type="ECO:0000313" key="12">
    <source>
        <dbReference type="Proteomes" id="UP000283369"/>
    </source>
</evidence>
<evidence type="ECO:0000313" key="6">
    <source>
        <dbReference type="EMBL" id="SEA37752.1"/>
    </source>
</evidence>
<dbReference type="EMBL" id="WDER01000022">
    <property type="protein sequence ID" value="KAB6083333.1"/>
    <property type="molecule type" value="Genomic_DNA"/>
</dbReference>
<protein>
    <submittedName>
        <fullName evidence="3">Uncharacterized protein</fullName>
    </submittedName>
</protein>
<evidence type="ECO:0000313" key="13">
    <source>
        <dbReference type="Proteomes" id="UP000434604"/>
    </source>
</evidence>
<dbReference type="Proteomes" id="UP000434604">
    <property type="component" value="Unassembled WGS sequence"/>
</dbReference>
<evidence type="ECO:0000313" key="5">
    <source>
        <dbReference type="EMBL" id="RGV18413.1"/>
    </source>
</evidence>
<dbReference type="Proteomes" id="UP000183766">
    <property type="component" value="Unassembled WGS sequence"/>
</dbReference>
<dbReference type="Proteomes" id="UP000261210">
    <property type="component" value="Unassembled WGS sequence"/>
</dbReference>
<dbReference type="Proteomes" id="UP000283369">
    <property type="component" value="Unassembled WGS sequence"/>
</dbReference>
<dbReference type="Proteomes" id="UP000183040">
    <property type="component" value="Unassembled WGS sequence"/>
</dbReference>
<reference evidence="8 9" key="1">
    <citation type="submission" date="2016-10" db="EMBL/GenBank/DDBJ databases">
        <authorList>
            <person name="de Groot N.N."/>
        </authorList>
    </citation>
    <scope>NUCLEOTIDE SEQUENCE [LARGE SCALE GENOMIC DNA]</scope>
    <source>
        <strain evidence="7 9">NLAE-zl-C202</strain>
        <strain evidence="6 8">NLAE-zl-G339</strain>
    </source>
</reference>
<gene>
    <name evidence="3" type="ORF">B5E52_12005</name>
    <name evidence="5" type="ORF">DWW25_02210</name>
    <name evidence="4" type="ORF">DXD03_14405</name>
    <name evidence="2" type="ORF">GA398_10605</name>
    <name evidence="1" type="ORF">GA560_10060</name>
    <name evidence="6" type="ORF">SAMN04487924_105149</name>
    <name evidence="7" type="ORF">SAMN05216250_10566</name>
</gene>
<dbReference type="EMBL" id="QRYV01000004">
    <property type="protein sequence ID" value="RGV18413.1"/>
    <property type="molecule type" value="Genomic_DNA"/>
</dbReference>
<reference evidence="11 12" key="4">
    <citation type="submission" date="2018-08" db="EMBL/GenBank/DDBJ databases">
        <title>A genome reference for cultivated species of the human gut microbiota.</title>
        <authorList>
            <person name="Zou Y."/>
            <person name="Xue W."/>
            <person name="Luo G."/>
        </authorList>
    </citation>
    <scope>NUCLEOTIDE SEQUENCE [LARGE SCALE GENOMIC DNA]</scope>
    <source>
        <strain evidence="5 12">AF14-7</strain>
        <strain evidence="4 11">TF10-34</strain>
    </source>
</reference>
<dbReference type="Proteomes" id="UP000196036">
    <property type="component" value="Unassembled WGS sequence"/>
</dbReference>
<evidence type="ECO:0000313" key="2">
    <source>
        <dbReference type="EMBL" id="KAB6147774.1"/>
    </source>
</evidence>
<dbReference type="EMBL" id="WDED01000013">
    <property type="protein sequence ID" value="KAB6147774.1"/>
    <property type="molecule type" value="Genomic_DNA"/>
</dbReference>
<evidence type="ECO:0000313" key="10">
    <source>
        <dbReference type="Proteomes" id="UP000196036"/>
    </source>
</evidence>
<reference evidence="3" key="3">
    <citation type="journal article" date="2018" name="BMC Genomics">
        <title>Whole genome sequencing and function prediction of 133 gut anaerobes isolated from chicken caecum in pure cultures.</title>
        <authorList>
            <person name="Medvecky M."/>
            <person name="Cejkova D."/>
            <person name="Polansky O."/>
            <person name="Karasova D."/>
            <person name="Kubasova T."/>
            <person name="Cizek A."/>
            <person name="Rychlik I."/>
        </authorList>
    </citation>
    <scope>NUCLEOTIDE SEQUENCE</scope>
    <source>
        <strain evidence="3">An109</strain>
    </source>
</reference>
<sequence length="61" mass="7067">MKEKVYLQITSGRGPAECCRVVALVLFSCAKKNKYLIKKKEEDDIREIWSYLSLSVLSRND</sequence>